<keyword evidence="3 6" id="KW-0812">Transmembrane</keyword>
<feature type="transmembrane region" description="Helical" evidence="6">
    <location>
        <begin position="300"/>
        <end position="324"/>
    </location>
</feature>
<evidence type="ECO:0000313" key="8">
    <source>
        <dbReference type="Proteomes" id="UP001595632"/>
    </source>
</evidence>
<evidence type="ECO:0000256" key="2">
    <source>
        <dbReference type="ARBA" id="ARBA00022475"/>
    </source>
</evidence>
<organism evidence="7 8">
    <name type="scientific">Psychromarinibacter halotolerans</name>
    <dbReference type="NCBI Taxonomy" id="1775175"/>
    <lineage>
        <taxon>Bacteria</taxon>
        <taxon>Pseudomonadati</taxon>
        <taxon>Pseudomonadota</taxon>
        <taxon>Alphaproteobacteria</taxon>
        <taxon>Rhodobacterales</taxon>
        <taxon>Paracoccaceae</taxon>
        <taxon>Psychromarinibacter</taxon>
    </lineage>
</organism>
<feature type="transmembrane region" description="Helical" evidence="6">
    <location>
        <begin position="40"/>
        <end position="58"/>
    </location>
</feature>
<dbReference type="RefSeq" id="WP_275632451.1">
    <property type="nucleotide sequence ID" value="NZ_JARGYD010000003.1"/>
</dbReference>
<keyword evidence="8" id="KW-1185">Reference proteome</keyword>
<feature type="transmembrane region" description="Helical" evidence="6">
    <location>
        <begin position="330"/>
        <end position="354"/>
    </location>
</feature>
<keyword evidence="4 6" id="KW-1133">Transmembrane helix</keyword>
<feature type="transmembrane region" description="Helical" evidence="6">
    <location>
        <begin position="223"/>
        <end position="247"/>
    </location>
</feature>
<feature type="transmembrane region" description="Helical" evidence="6">
    <location>
        <begin position="394"/>
        <end position="416"/>
    </location>
</feature>
<evidence type="ECO:0000256" key="1">
    <source>
        <dbReference type="ARBA" id="ARBA00004651"/>
    </source>
</evidence>
<proteinExistence type="predicted"/>
<accession>A0ABV7H1A5</accession>
<sequence>MHTRHLLRTTLIAGLLKLAGIFLAFVFLLVAARASTDAEYGVFAAAFSLATILGFAFTGGQHLAVLRFWPALDEAQGRGVADAALRWSLRRTALACGLGSGALALICLAAAGLQPSAPAILQAPLALGAMTVAFALSEVAQAALRARGSVVLALSGREIGWRVLAIAGILGLGTLTGATLLWVAAATLAVVSTAQLAGLVWTLAPDRALSPEDRQSMARTSGWLWAGATAGPLGSHCGTVVVALALGPAAAGAYFAADRIAKLLSIALIAVNQAMAPVLSREFDAGRIEAVGRLMTLGAVMAGGIAICGGLVLAAAGPFALGLFSDSYRAAFPALAFLILGQVVNTLCGPNAMLLNMAGLEKQGTLVLGAWSVATPALVGLGATTGGLTGAAGAAAVAMAGWNLNVLWICHARLGILPWSTRRLRAG</sequence>
<dbReference type="InterPro" id="IPR050833">
    <property type="entry name" value="Poly_Biosynth_Transport"/>
</dbReference>
<comment type="caution">
    <text evidence="7">The sequence shown here is derived from an EMBL/GenBank/DDBJ whole genome shotgun (WGS) entry which is preliminary data.</text>
</comment>
<dbReference type="Proteomes" id="UP001595632">
    <property type="component" value="Unassembled WGS sequence"/>
</dbReference>
<comment type="subcellular location">
    <subcellularLocation>
        <location evidence="1">Cell membrane</location>
        <topology evidence="1">Multi-pass membrane protein</topology>
    </subcellularLocation>
</comment>
<evidence type="ECO:0000256" key="3">
    <source>
        <dbReference type="ARBA" id="ARBA00022692"/>
    </source>
</evidence>
<name>A0ABV7H1A5_9RHOB</name>
<feature type="transmembrane region" description="Helical" evidence="6">
    <location>
        <begin position="159"/>
        <end position="175"/>
    </location>
</feature>
<dbReference type="PANTHER" id="PTHR30250:SF11">
    <property type="entry name" value="O-ANTIGEN TRANSPORTER-RELATED"/>
    <property type="match status" value="1"/>
</dbReference>
<protein>
    <submittedName>
        <fullName evidence="7">Lipopolysaccharide biosynthesis protein</fullName>
    </submittedName>
</protein>
<evidence type="ECO:0000256" key="5">
    <source>
        <dbReference type="ARBA" id="ARBA00023136"/>
    </source>
</evidence>
<evidence type="ECO:0000313" key="7">
    <source>
        <dbReference type="EMBL" id="MFC3145496.1"/>
    </source>
</evidence>
<feature type="transmembrane region" description="Helical" evidence="6">
    <location>
        <begin position="93"/>
        <end position="113"/>
    </location>
</feature>
<keyword evidence="5 6" id="KW-0472">Membrane</keyword>
<evidence type="ECO:0000256" key="4">
    <source>
        <dbReference type="ARBA" id="ARBA00022989"/>
    </source>
</evidence>
<feature type="transmembrane region" description="Helical" evidence="6">
    <location>
        <begin position="119"/>
        <end position="139"/>
    </location>
</feature>
<gene>
    <name evidence="7" type="ORF">ACFOGP_22435</name>
</gene>
<dbReference type="EMBL" id="JBHRTB010000010">
    <property type="protein sequence ID" value="MFC3145496.1"/>
    <property type="molecule type" value="Genomic_DNA"/>
</dbReference>
<feature type="transmembrane region" description="Helical" evidence="6">
    <location>
        <begin position="366"/>
        <end position="388"/>
    </location>
</feature>
<feature type="transmembrane region" description="Helical" evidence="6">
    <location>
        <begin position="12"/>
        <end position="34"/>
    </location>
</feature>
<evidence type="ECO:0000256" key="6">
    <source>
        <dbReference type="SAM" id="Phobius"/>
    </source>
</evidence>
<reference evidence="8" key="1">
    <citation type="journal article" date="2019" name="Int. J. Syst. Evol. Microbiol.">
        <title>The Global Catalogue of Microorganisms (GCM) 10K type strain sequencing project: providing services to taxonomists for standard genome sequencing and annotation.</title>
        <authorList>
            <consortium name="The Broad Institute Genomics Platform"/>
            <consortium name="The Broad Institute Genome Sequencing Center for Infectious Disease"/>
            <person name="Wu L."/>
            <person name="Ma J."/>
        </authorList>
    </citation>
    <scope>NUCLEOTIDE SEQUENCE [LARGE SCALE GENOMIC DNA]</scope>
    <source>
        <strain evidence="8">KCTC 52366</strain>
    </source>
</reference>
<keyword evidence="2" id="KW-1003">Cell membrane</keyword>
<dbReference type="PANTHER" id="PTHR30250">
    <property type="entry name" value="PST FAMILY PREDICTED COLANIC ACID TRANSPORTER"/>
    <property type="match status" value="1"/>
</dbReference>